<name>A0ACB9S522_9MYRT</name>
<organism evidence="1 2">
    <name type="scientific">Melastoma candidum</name>
    <dbReference type="NCBI Taxonomy" id="119954"/>
    <lineage>
        <taxon>Eukaryota</taxon>
        <taxon>Viridiplantae</taxon>
        <taxon>Streptophyta</taxon>
        <taxon>Embryophyta</taxon>
        <taxon>Tracheophyta</taxon>
        <taxon>Spermatophyta</taxon>
        <taxon>Magnoliopsida</taxon>
        <taxon>eudicotyledons</taxon>
        <taxon>Gunneridae</taxon>
        <taxon>Pentapetalae</taxon>
        <taxon>rosids</taxon>
        <taxon>malvids</taxon>
        <taxon>Myrtales</taxon>
        <taxon>Melastomataceae</taxon>
        <taxon>Melastomatoideae</taxon>
        <taxon>Melastomateae</taxon>
        <taxon>Melastoma</taxon>
    </lineage>
</organism>
<comment type="caution">
    <text evidence="1">The sequence shown here is derived from an EMBL/GenBank/DDBJ whole genome shotgun (WGS) entry which is preliminary data.</text>
</comment>
<reference evidence="2" key="1">
    <citation type="journal article" date="2023" name="Front. Plant Sci.">
        <title>Chromosomal-level genome assembly of Melastoma candidum provides insights into trichome evolution.</title>
        <authorList>
            <person name="Zhong Y."/>
            <person name="Wu W."/>
            <person name="Sun C."/>
            <person name="Zou P."/>
            <person name="Liu Y."/>
            <person name="Dai S."/>
            <person name="Zhou R."/>
        </authorList>
    </citation>
    <scope>NUCLEOTIDE SEQUENCE [LARGE SCALE GENOMIC DNA]</scope>
</reference>
<accession>A0ACB9S522</accession>
<evidence type="ECO:0000313" key="2">
    <source>
        <dbReference type="Proteomes" id="UP001057402"/>
    </source>
</evidence>
<gene>
    <name evidence="1" type="ORF">MLD38_003594</name>
</gene>
<keyword evidence="2" id="KW-1185">Reference proteome</keyword>
<evidence type="ECO:0000313" key="1">
    <source>
        <dbReference type="EMBL" id="KAI4385586.1"/>
    </source>
</evidence>
<proteinExistence type="predicted"/>
<dbReference type="Proteomes" id="UP001057402">
    <property type="component" value="Chromosome 2"/>
</dbReference>
<protein>
    <submittedName>
        <fullName evidence="1">Uncharacterized protein</fullName>
    </submittedName>
</protein>
<sequence length="76" mass="8664">MNPKISSTRRPTWKLYPSRAFLPKGGRRPSWLHLSPPLLHCLWIRLPLHLCQGNSGSIICPGIGLYASSFWKVVRI</sequence>
<dbReference type="EMBL" id="CM042881">
    <property type="protein sequence ID" value="KAI4385586.1"/>
    <property type="molecule type" value="Genomic_DNA"/>
</dbReference>